<accession>A0A0B8PFI4</accession>
<sequence>MASNSLLECVVYAWAAAKSIMQEIDGADMPGELPNWMKVRYVTQMKR</sequence>
<proteinExistence type="predicted"/>
<evidence type="ECO:0000313" key="1">
    <source>
        <dbReference type="EMBL" id="GAM65735.1"/>
    </source>
</evidence>
<name>A0A0B8PFI4_9VIBR</name>
<organism evidence="1 2">
    <name type="scientific">Vibrio ishigakensis</name>
    <dbReference type="NCBI Taxonomy" id="1481914"/>
    <lineage>
        <taxon>Bacteria</taxon>
        <taxon>Pseudomonadati</taxon>
        <taxon>Pseudomonadota</taxon>
        <taxon>Gammaproteobacteria</taxon>
        <taxon>Vibrionales</taxon>
        <taxon>Vibrionaceae</taxon>
        <taxon>Vibrio</taxon>
    </lineage>
</organism>
<dbReference type="AlphaFoldDB" id="A0A0B8PFI4"/>
<evidence type="ECO:0000313" key="2">
    <source>
        <dbReference type="Proteomes" id="UP000031670"/>
    </source>
</evidence>
<reference evidence="1 2" key="2">
    <citation type="submission" date="2015-01" db="EMBL/GenBank/DDBJ databases">
        <authorList>
            <consortium name="NBRP consortium"/>
            <person name="Sawabe T."/>
            <person name="Meirelles P."/>
            <person name="Feng G."/>
            <person name="Sayaka M."/>
            <person name="Hattori M."/>
            <person name="Ohkuma M."/>
        </authorList>
    </citation>
    <scope>NUCLEOTIDE SEQUENCE [LARGE SCALE GENOMIC DNA]</scope>
    <source>
        <strain evidence="1 2">JCM19232</strain>
    </source>
</reference>
<dbReference type="EMBL" id="BBSA01000023">
    <property type="protein sequence ID" value="GAM65735.1"/>
    <property type="molecule type" value="Genomic_DNA"/>
</dbReference>
<reference evidence="1 2" key="1">
    <citation type="submission" date="2015-01" db="EMBL/GenBank/DDBJ databases">
        <title>Vibrio sp. C5 JCM 19232 whole genome shotgun sequence.</title>
        <authorList>
            <person name="Sawabe T."/>
            <person name="Meirelles P."/>
            <person name="Feng G."/>
            <person name="Sayaka M."/>
            <person name="Hattori M."/>
            <person name="Ohkuma M."/>
        </authorList>
    </citation>
    <scope>NUCLEOTIDE SEQUENCE [LARGE SCALE GENOMIC DNA]</scope>
    <source>
        <strain evidence="1 2">JCM19232</strain>
    </source>
</reference>
<comment type="caution">
    <text evidence="1">The sequence shown here is derived from an EMBL/GenBank/DDBJ whole genome shotgun (WGS) entry which is preliminary data.</text>
</comment>
<dbReference type="Proteomes" id="UP000031670">
    <property type="component" value="Unassembled WGS sequence"/>
</dbReference>
<protein>
    <submittedName>
        <fullName evidence="1">L-aspartate oxidase</fullName>
    </submittedName>
</protein>
<gene>
    <name evidence="1" type="ORF">JCM19232_2811</name>
</gene>